<keyword evidence="1" id="KW-1185">Reference proteome</keyword>
<accession>A0A7E4VQC3</accession>
<proteinExistence type="predicted"/>
<dbReference type="Proteomes" id="UP000492821">
    <property type="component" value="Unassembled WGS sequence"/>
</dbReference>
<reference evidence="1" key="1">
    <citation type="journal article" date="2013" name="Genetics">
        <title>The draft genome and transcriptome of Panagrellus redivivus are shaped by the harsh demands of a free-living lifestyle.</title>
        <authorList>
            <person name="Srinivasan J."/>
            <person name="Dillman A.R."/>
            <person name="Macchietto M.G."/>
            <person name="Heikkinen L."/>
            <person name="Lakso M."/>
            <person name="Fracchia K.M."/>
            <person name="Antoshechkin I."/>
            <person name="Mortazavi A."/>
            <person name="Wong G."/>
            <person name="Sternberg P.W."/>
        </authorList>
    </citation>
    <scope>NUCLEOTIDE SEQUENCE [LARGE SCALE GENOMIC DNA]</scope>
    <source>
        <strain evidence="1">MT8872</strain>
    </source>
</reference>
<dbReference type="AlphaFoldDB" id="A0A7E4VQC3"/>
<sequence length="163" mass="18614">MENLGEEFMDSYPTTVKITDDHTTKIIRIPVDASEAQGEAIIWKSLLHHLIDLHFLTKTVPLISEVNSFIPFIEVIQQANSMRICAEYTSYSHDPVLFIGVGTRPMTAVPVDFQGRVLTRNRGFITRGIKLTFPHWPGLICKNLEKNETMEIPFELLEVQIFV</sequence>
<evidence type="ECO:0000313" key="1">
    <source>
        <dbReference type="Proteomes" id="UP000492821"/>
    </source>
</evidence>
<evidence type="ECO:0000313" key="2">
    <source>
        <dbReference type="WBParaSite" id="Pan_g23947.t1"/>
    </source>
</evidence>
<protein>
    <submittedName>
        <fullName evidence="2">Uncharacterized protein</fullName>
    </submittedName>
</protein>
<dbReference type="WBParaSite" id="Pan_g23947.t1">
    <property type="protein sequence ID" value="Pan_g23947.t1"/>
    <property type="gene ID" value="Pan_g23947"/>
</dbReference>
<name>A0A7E4VQC3_PANRE</name>
<reference evidence="2" key="2">
    <citation type="submission" date="2020-10" db="UniProtKB">
        <authorList>
            <consortium name="WormBaseParasite"/>
        </authorList>
    </citation>
    <scope>IDENTIFICATION</scope>
</reference>
<organism evidence="1 2">
    <name type="scientific">Panagrellus redivivus</name>
    <name type="common">Microworm</name>
    <dbReference type="NCBI Taxonomy" id="6233"/>
    <lineage>
        <taxon>Eukaryota</taxon>
        <taxon>Metazoa</taxon>
        <taxon>Ecdysozoa</taxon>
        <taxon>Nematoda</taxon>
        <taxon>Chromadorea</taxon>
        <taxon>Rhabditida</taxon>
        <taxon>Tylenchina</taxon>
        <taxon>Panagrolaimomorpha</taxon>
        <taxon>Panagrolaimoidea</taxon>
        <taxon>Panagrolaimidae</taxon>
        <taxon>Panagrellus</taxon>
    </lineage>
</organism>